<comment type="caution">
    <text evidence="1">The sequence shown here is derived from an EMBL/GenBank/DDBJ whole genome shotgun (WGS) entry which is preliminary data.</text>
</comment>
<proteinExistence type="predicted"/>
<keyword evidence="2" id="KW-1185">Reference proteome</keyword>
<sequence>MMTKTTSLLKPFDFANDFIFSLHHIDFIEKSPGEIECLFGKSRTLSPRAD</sequence>
<dbReference type="EMBL" id="LRGB01001677">
    <property type="protein sequence ID" value="KZS10825.1"/>
    <property type="molecule type" value="Genomic_DNA"/>
</dbReference>
<evidence type="ECO:0000313" key="1">
    <source>
        <dbReference type="EMBL" id="KZS10825.1"/>
    </source>
</evidence>
<protein>
    <submittedName>
        <fullName evidence="1">Uncharacterized protein</fullName>
    </submittedName>
</protein>
<accession>A0A164TWG3</accession>
<dbReference type="AlphaFoldDB" id="A0A164TWG3"/>
<gene>
    <name evidence="1" type="ORF">APZ42_024608</name>
</gene>
<organism evidence="1 2">
    <name type="scientific">Daphnia magna</name>
    <dbReference type="NCBI Taxonomy" id="35525"/>
    <lineage>
        <taxon>Eukaryota</taxon>
        <taxon>Metazoa</taxon>
        <taxon>Ecdysozoa</taxon>
        <taxon>Arthropoda</taxon>
        <taxon>Crustacea</taxon>
        <taxon>Branchiopoda</taxon>
        <taxon>Diplostraca</taxon>
        <taxon>Cladocera</taxon>
        <taxon>Anomopoda</taxon>
        <taxon>Daphniidae</taxon>
        <taxon>Daphnia</taxon>
    </lineage>
</organism>
<name>A0A164TWG3_9CRUS</name>
<reference evidence="1 2" key="1">
    <citation type="submission" date="2016-03" db="EMBL/GenBank/DDBJ databases">
        <title>EvidentialGene: Evidence-directed Construction of Genes on Genomes.</title>
        <authorList>
            <person name="Gilbert D.G."/>
            <person name="Choi J.-H."/>
            <person name="Mockaitis K."/>
            <person name="Colbourne J."/>
            <person name="Pfrender M."/>
        </authorList>
    </citation>
    <scope>NUCLEOTIDE SEQUENCE [LARGE SCALE GENOMIC DNA]</scope>
    <source>
        <strain evidence="1 2">Xinb3</strain>
        <tissue evidence="1">Complete organism</tissue>
    </source>
</reference>
<evidence type="ECO:0000313" key="2">
    <source>
        <dbReference type="Proteomes" id="UP000076858"/>
    </source>
</evidence>
<dbReference type="Proteomes" id="UP000076858">
    <property type="component" value="Unassembled WGS sequence"/>
</dbReference>